<organism evidence="1 2">
    <name type="scientific">Streptomyces lacrimifluminis</name>
    <dbReference type="NCBI Taxonomy" id="1500077"/>
    <lineage>
        <taxon>Bacteria</taxon>
        <taxon>Bacillati</taxon>
        <taxon>Actinomycetota</taxon>
        <taxon>Actinomycetes</taxon>
        <taxon>Kitasatosporales</taxon>
        <taxon>Streptomycetaceae</taxon>
        <taxon>Streptomyces</taxon>
    </lineage>
</organism>
<dbReference type="EMBL" id="BMMU01000006">
    <property type="protein sequence ID" value="GGJ27038.1"/>
    <property type="molecule type" value="Genomic_DNA"/>
</dbReference>
<accession>A0A917NT30</accession>
<evidence type="ECO:0000313" key="2">
    <source>
        <dbReference type="Proteomes" id="UP000625682"/>
    </source>
</evidence>
<gene>
    <name evidence="1" type="ORF">GCM10012282_24430</name>
</gene>
<dbReference type="InterPro" id="IPR046300">
    <property type="entry name" value="DUF6415"/>
</dbReference>
<dbReference type="AlphaFoldDB" id="A0A917NT30"/>
<proteinExistence type="predicted"/>
<name>A0A917NT30_9ACTN</name>
<dbReference type="RefSeq" id="WP_189147328.1">
    <property type="nucleotide sequence ID" value="NZ_BAABER010000007.1"/>
</dbReference>
<protein>
    <submittedName>
        <fullName evidence="1">Uncharacterized protein</fullName>
    </submittedName>
</protein>
<dbReference type="Proteomes" id="UP000625682">
    <property type="component" value="Unassembled WGS sequence"/>
</dbReference>
<keyword evidence="2" id="KW-1185">Reference proteome</keyword>
<reference evidence="1" key="2">
    <citation type="submission" date="2020-09" db="EMBL/GenBank/DDBJ databases">
        <authorList>
            <person name="Sun Q."/>
            <person name="Zhou Y."/>
        </authorList>
    </citation>
    <scope>NUCLEOTIDE SEQUENCE</scope>
    <source>
        <strain evidence="1">CGMCC 4.7272</strain>
    </source>
</reference>
<sequence>MTVSFSLPVDIATLRASAHTLLKPDAEAPSEEELETLTLMLTGHLALIILELERVAAGRRGDDDIPRVCARMAVSESLRKLRSKPGQGLSAHVAYARRLSRSLNSLCHHYEQLRGAQSEGREGTP</sequence>
<dbReference type="Pfam" id="PF19979">
    <property type="entry name" value="DUF6415"/>
    <property type="match status" value="1"/>
</dbReference>
<comment type="caution">
    <text evidence="1">The sequence shown here is derived from an EMBL/GenBank/DDBJ whole genome shotgun (WGS) entry which is preliminary data.</text>
</comment>
<evidence type="ECO:0000313" key="1">
    <source>
        <dbReference type="EMBL" id="GGJ27038.1"/>
    </source>
</evidence>
<reference evidence="1" key="1">
    <citation type="journal article" date="2014" name="Int. J. Syst. Evol. Microbiol.">
        <title>Complete genome sequence of Corynebacterium casei LMG S-19264T (=DSM 44701T), isolated from a smear-ripened cheese.</title>
        <authorList>
            <consortium name="US DOE Joint Genome Institute (JGI-PGF)"/>
            <person name="Walter F."/>
            <person name="Albersmeier A."/>
            <person name="Kalinowski J."/>
            <person name="Ruckert C."/>
        </authorList>
    </citation>
    <scope>NUCLEOTIDE SEQUENCE</scope>
    <source>
        <strain evidence="1">CGMCC 4.7272</strain>
    </source>
</reference>